<protein>
    <submittedName>
        <fullName evidence="2">Uncharacterized protein</fullName>
    </submittedName>
</protein>
<dbReference type="AlphaFoldDB" id="A0A9W9S291"/>
<feature type="region of interest" description="Disordered" evidence="1">
    <location>
        <begin position="82"/>
        <end position="109"/>
    </location>
</feature>
<dbReference type="Proteomes" id="UP001147782">
    <property type="component" value="Unassembled WGS sequence"/>
</dbReference>
<dbReference type="RefSeq" id="XP_056554424.1">
    <property type="nucleotide sequence ID" value="XM_056699011.1"/>
</dbReference>
<dbReference type="EMBL" id="JAPZBS010000005">
    <property type="protein sequence ID" value="KAJ5369990.1"/>
    <property type="molecule type" value="Genomic_DNA"/>
</dbReference>
<evidence type="ECO:0000313" key="3">
    <source>
        <dbReference type="Proteomes" id="UP001147782"/>
    </source>
</evidence>
<name>A0A9W9S291_9EURO</name>
<comment type="caution">
    <text evidence="2">The sequence shown here is derived from an EMBL/GenBank/DDBJ whole genome shotgun (WGS) entry which is preliminary data.</text>
</comment>
<dbReference type="GeneID" id="81438190"/>
<accession>A0A9W9S291</accession>
<organism evidence="2 3">
    <name type="scientific">Penicillium cataractarum</name>
    <dbReference type="NCBI Taxonomy" id="2100454"/>
    <lineage>
        <taxon>Eukaryota</taxon>
        <taxon>Fungi</taxon>
        <taxon>Dikarya</taxon>
        <taxon>Ascomycota</taxon>
        <taxon>Pezizomycotina</taxon>
        <taxon>Eurotiomycetes</taxon>
        <taxon>Eurotiomycetidae</taxon>
        <taxon>Eurotiales</taxon>
        <taxon>Aspergillaceae</taxon>
        <taxon>Penicillium</taxon>
    </lineage>
</organism>
<sequence>MAFPVKKALFDCIDRFHDGPTVVSAQYMQVIQKKMKCRNTVGCLAFCRNLEGDKLNLKAAMSTQPVRRKPIFQSLLGSQEIRLSDPKATETDPVDPAGQLRRATRSGLQGQLLHQY</sequence>
<keyword evidence="3" id="KW-1185">Reference proteome</keyword>
<reference evidence="2" key="1">
    <citation type="submission" date="2022-11" db="EMBL/GenBank/DDBJ databases">
        <authorList>
            <person name="Petersen C."/>
        </authorList>
    </citation>
    <scope>NUCLEOTIDE SEQUENCE</scope>
    <source>
        <strain evidence="2">IBT 29864</strain>
    </source>
</reference>
<evidence type="ECO:0000256" key="1">
    <source>
        <dbReference type="SAM" id="MobiDB-lite"/>
    </source>
</evidence>
<proteinExistence type="predicted"/>
<evidence type="ECO:0000313" key="2">
    <source>
        <dbReference type="EMBL" id="KAJ5369990.1"/>
    </source>
</evidence>
<gene>
    <name evidence="2" type="ORF">N7496_006082</name>
</gene>
<reference evidence="2" key="2">
    <citation type="journal article" date="2023" name="IMA Fungus">
        <title>Comparative genomic study of the Penicillium genus elucidates a diverse pangenome and 15 lateral gene transfer events.</title>
        <authorList>
            <person name="Petersen C."/>
            <person name="Sorensen T."/>
            <person name="Nielsen M.R."/>
            <person name="Sondergaard T.E."/>
            <person name="Sorensen J.L."/>
            <person name="Fitzpatrick D.A."/>
            <person name="Frisvad J.C."/>
            <person name="Nielsen K.L."/>
        </authorList>
    </citation>
    <scope>NUCLEOTIDE SEQUENCE</scope>
    <source>
        <strain evidence="2">IBT 29864</strain>
    </source>
</reference>